<comment type="subunit">
    <text evidence="6">Component of the oligosaccharyltransferase (OST) complex.</text>
</comment>
<name>A0A1D2VHS0_9ASCO</name>
<comment type="subcellular location">
    <subcellularLocation>
        <location evidence="1 6">Membrane</location>
        <topology evidence="1 6">Multi-pass membrane protein</topology>
    </subcellularLocation>
</comment>
<evidence type="ECO:0000256" key="5">
    <source>
        <dbReference type="ARBA" id="ARBA00023136"/>
    </source>
</evidence>
<evidence type="ECO:0000313" key="8">
    <source>
        <dbReference type="Proteomes" id="UP000095038"/>
    </source>
</evidence>
<keyword evidence="5 6" id="KW-0472">Membrane</keyword>
<gene>
    <name evidence="7" type="ORF">ASCRUDRAFT_146737</name>
</gene>
<dbReference type="GeneID" id="30962878"/>
<evidence type="ECO:0000256" key="1">
    <source>
        <dbReference type="ARBA" id="ARBA00004141"/>
    </source>
</evidence>
<feature type="transmembrane region" description="Helical" evidence="6">
    <location>
        <begin position="58"/>
        <end position="77"/>
    </location>
</feature>
<keyword evidence="8" id="KW-1185">Reference proteome</keyword>
<evidence type="ECO:0000256" key="2">
    <source>
        <dbReference type="ARBA" id="ARBA00009825"/>
    </source>
</evidence>
<evidence type="ECO:0000256" key="4">
    <source>
        <dbReference type="ARBA" id="ARBA00022989"/>
    </source>
</evidence>
<evidence type="ECO:0000256" key="6">
    <source>
        <dbReference type="RuleBase" id="RU367008"/>
    </source>
</evidence>
<evidence type="ECO:0000313" key="7">
    <source>
        <dbReference type="EMBL" id="ODV61149.1"/>
    </source>
</evidence>
<dbReference type="RefSeq" id="XP_020047456.1">
    <property type="nucleotide sequence ID" value="XM_020189242.1"/>
</dbReference>
<dbReference type="InParanoid" id="A0A1D2VHS0"/>
<protein>
    <recommendedName>
        <fullName evidence="6">Dolichyl-diphosphooligosaccharide-protein glycosyltransferase subunit OST5</fullName>
    </recommendedName>
</protein>
<dbReference type="InterPro" id="IPR007915">
    <property type="entry name" value="TMEM258/Ost5"/>
</dbReference>
<dbReference type="FunCoup" id="A0A1D2VHS0">
    <property type="interactions" value="104"/>
</dbReference>
<evidence type="ECO:0000256" key="3">
    <source>
        <dbReference type="ARBA" id="ARBA00022692"/>
    </source>
</evidence>
<dbReference type="GO" id="GO:0008250">
    <property type="term" value="C:oligosaccharyltransferase complex"/>
    <property type="evidence" value="ECO:0007669"/>
    <property type="project" value="UniProtKB-UniRule"/>
</dbReference>
<keyword evidence="3 6" id="KW-0812">Transmembrane</keyword>
<dbReference type="Pfam" id="PF05251">
    <property type="entry name" value="Ost5"/>
    <property type="match status" value="1"/>
</dbReference>
<comment type="function">
    <text evidence="6">Subunit of the oligosaccharyl transferase (OST) complex that catalyzes the initial transfer of a defined glycan (Glc(3)Man(9)GlcNAc(2) in eukaryotes) from the lipid carrier dolichol-pyrophosphate to an asparagine residue within an Asn-X-Ser/Thr consensus motif in nascent polypeptide chains, the first step in protein N-glycosylation. N-glycosylation occurs cotranslationally and the complex associates with the Sec61 complex at the channel-forming translocon complex that mediates protein translocation across the endoplasmic reticulum (ER). All subunits are required for a maximal enzyme activity.</text>
</comment>
<dbReference type="Proteomes" id="UP000095038">
    <property type="component" value="Unassembled WGS sequence"/>
</dbReference>
<dbReference type="GO" id="GO:0006487">
    <property type="term" value="P:protein N-linked glycosylation"/>
    <property type="evidence" value="ECO:0007669"/>
    <property type="project" value="UniProtKB-UniRule"/>
</dbReference>
<organism evidence="7 8">
    <name type="scientific">Ascoidea rubescens DSM 1968</name>
    <dbReference type="NCBI Taxonomy" id="1344418"/>
    <lineage>
        <taxon>Eukaryota</taxon>
        <taxon>Fungi</taxon>
        <taxon>Dikarya</taxon>
        <taxon>Ascomycota</taxon>
        <taxon>Saccharomycotina</taxon>
        <taxon>Saccharomycetes</taxon>
        <taxon>Ascoideaceae</taxon>
        <taxon>Ascoidea</taxon>
    </lineage>
</organism>
<feature type="transmembrane region" description="Helical" evidence="6">
    <location>
        <begin position="28"/>
        <end position="46"/>
    </location>
</feature>
<keyword evidence="4 6" id="KW-1133">Transmembrane helix</keyword>
<reference evidence="8" key="1">
    <citation type="submission" date="2016-05" db="EMBL/GenBank/DDBJ databases">
        <title>Comparative genomics of biotechnologically important yeasts.</title>
        <authorList>
            <consortium name="DOE Joint Genome Institute"/>
            <person name="Riley R."/>
            <person name="Haridas S."/>
            <person name="Wolfe K.H."/>
            <person name="Lopes M.R."/>
            <person name="Hittinger C.T."/>
            <person name="Goker M."/>
            <person name="Salamov A."/>
            <person name="Wisecaver J."/>
            <person name="Long T.M."/>
            <person name="Aerts A.L."/>
            <person name="Barry K."/>
            <person name="Choi C."/>
            <person name="Clum A."/>
            <person name="Coughlan A.Y."/>
            <person name="Deshpande S."/>
            <person name="Douglass A.P."/>
            <person name="Hanson S.J."/>
            <person name="Klenk H.-P."/>
            <person name="Labutti K."/>
            <person name="Lapidus A."/>
            <person name="Lindquist E."/>
            <person name="Lipzen A."/>
            <person name="Meier-Kolthoff J.P."/>
            <person name="Ohm R.A."/>
            <person name="Otillar R.P."/>
            <person name="Pangilinan J."/>
            <person name="Peng Y."/>
            <person name="Rokas A."/>
            <person name="Rosa C.A."/>
            <person name="Scheuner C."/>
            <person name="Sibirny A.A."/>
            <person name="Slot J.C."/>
            <person name="Stielow J.B."/>
            <person name="Sun H."/>
            <person name="Kurtzman C.P."/>
            <person name="Blackwell M."/>
            <person name="Grigoriev I.V."/>
            <person name="Jeffries T.W."/>
        </authorList>
    </citation>
    <scope>NUCLEOTIDE SEQUENCE [LARGE SCALE GENOMIC DNA]</scope>
    <source>
        <strain evidence="8">DSM 1968</strain>
    </source>
</reference>
<accession>A0A1D2VHS0</accession>
<sequence length="84" mass="9415">MDLYSQLTQEWADAASYQELVPLESQPILSIIALLISVFFIILCVFTNKLSNKSNFYYIIYSVIASLSFGFGAIYLADSVGVYI</sequence>
<proteinExistence type="inferred from homology"/>
<dbReference type="EMBL" id="KV454480">
    <property type="protein sequence ID" value="ODV61149.1"/>
    <property type="molecule type" value="Genomic_DNA"/>
</dbReference>
<comment type="similarity">
    <text evidence="2 6">Belongs to the OST5 family.</text>
</comment>
<dbReference type="AlphaFoldDB" id="A0A1D2VHS0"/>